<reference evidence="1" key="1">
    <citation type="journal article" date="2014" name="Front. Microbiol.">
        <title>High frequency of phylogenetically diverse reductive dehalogenase-homologous genes in deep subseafloor sedimentary metagenomes.</title>
        <authorList>
            <person name="Kawai M."/>
            <person name="Futagami T."/>
            <person name="Toyoda A."/>
            <person name="Takaki Y."/>
            <person name="Nishi S."/>
            <person name="Hori S."/>
            <person name="Arai W."/>
            <person name="Tsubouchi T."/>
            <person name="Morono Y."/>
            <person name="Uchiyama I."/>
            <person name="Ito T."/>
            <person name="Fujiyama A."/>
            <person name="Inagaki F."/>
            <person name="Takami H."/>
        </authorList>
    </citation>
    <scope>NUCLEOTIDE SEQUENCE</scope>
    <source>
        <strain evidence="1">Expedition CK06-06</strain>
    </source>
</reference>
<organism evidence="1">
    <name type="scientific">marine sediment metagenome</name>
    <dbReference type="NCBI Taxonomy" id="412755"/>
    <lineage>
        <taxon>unclassified sequences</taxon>
        <taxon>metagenomes</taxon>
        <taxon>ecological metagenomes</taxon>
    </lineage>
</organism>
<dbReference type="AlphaFoldDB" id="X1PNL6"/>
<evidence type="ECO:0000313" key="1">
    <source>
        <dbReference type="EMBL" id="GAI57897.1"/>
    </source>
</evidence>
<proteinExistence type="predicted"/>
<dbReference type="EMBL" id="BARV01035564">
    <property type="protein sequence ID" value="GAI57897.1"/>
    <property type="molecule type" value="Genomic_DNA"/>
</dbReference>
<protein>
    <submittedName>
        <fullName evidence="1">Uncharacterized protein</fullName>
    </submittedName>
</protein>
<sequence>KFRMIDNPGAANALQGDQYIGIQKGGGGGYDNAIFLDDNMFGIAEATREGGDIVVGNLNVVAKVDGDATYNLQWTASLVDVADLKFCDIQTGIRVFYSV</sequence>
<gene>
    <name evidence="1" type="ORF">S06H3_55467</name>
</gene>
<feature type="non-terminal residue" evidence="1">
    <location>
        <position position="1"/>
    </location>
</feature>
<accession>X1PNL6</accession>
<name>X1PNL6_9ZZZZ</name>
<comment type="caution">
    <text evidence="1">The sequence shown here is derived from an EMBL/GenBank/DDBJ whole genome shotgun (WGS) entry which is preliminary data.</text>
</comment>